<sequence length="347" mass="36413">MSVVDRKHRTAVLRATGAVAIVAALLVGALFAAIGSLNKEVYSAGGFVRQYLDALARTDTAGALELDGVMPTKAALESAGITTDLPKTLLRASVLGKITDITLVSDAESAPGVHAVVYNFDLDGESSTMHFSVQSTGKFAGVFDSWRFAESPLAQLAVTVQHESTFSVNGLTLDTRAHAVADAPASFSNEATYLAFAPARYTFSHESTLLAAAPAPVPVTTPGLTEVSVDAMPNEAFIAQVQGELNGFLDTCATQTVLQPTSCPFGITIDNRVLKAPTWSIADYPVVSLAAGDDRFEMPGTLGQAHIEVEVQSLFDGSIETRDENVPFTMGLSVSIQPGGALAIQLH</sequence>
<keyword evidence="1" id="KW-0472">Membrane</keyword>
<dbReference type="EMBL" id="JPXF01000051">
    <property type="protein sequence ID" value="KGJ72876.1"/>
    <property type="molecule type" value="Genomic_DNA"/>
</dbReference>
<proteinExistence type="predicted"/>
<evidence type="ECO:0000313" key="5">
    <source>
        <dbReference type="Proteomes" id="UP000561726"/>
    </source>
</evidence>
<accession>A0A099J3G1</accession>
<reference evidence="2 4" key="1">
    <citation type="submission" date="2014-08" db="EMBL/GenBank/DDBJ databases">
        <authorList>
            <person name="Sisinthy S."/>
        </authorList>
    </citation>
    <scope>NUCLEOTIDE SEQUENCE [LARGE SCALE GENOMIC DNA]</scope>
    <source>
        <strain evidence="2 4">RuG17</strain>
    </source>
</reference>
<name>A0A099J3G1_9MICO</name>
<evidence type="ECO:0000256" key="1">
    <source>
        <dbReference type="SAM" id="Phobius"/>
    </source>
</evidence>
<dbReference type="eggNOG" id="COG3087">
    <property type="taxonomic scope" value="Bacteria"/>
</dbReference>
<keyword evidence="4" id="KW-1185">Reference proteome</keyword>
<dbReference type="OrthoDB" id="3818356at2"/>
<evidence type="ECO:0000313" key="2">
    <source>
        <dbReference type="EMBL" id="KGJ72876.1"/>
    </source>
</evidence>
<comment type="caution">
    <text evidence="2">The sequence shown here is derived from an EMBL/GenBank/DDBJ whole genome shotgun (WGS) entry which is preliminary data.</text>
</comment>
<gene>
    <name evidence="3" type="ORF">BJ997_003673</name>
    <name evidence="2" type="ORF">GY21_12575</name>
</gene>
<evidence type="ECO:0000313" key="3">
    <source>
        <dbReference type="EMBL" id="MBB5643125.1"/>
    </source>
</evidence>
<feature type="transmembrane region" description="Helical" evidence="1">
    <location>
        <begin position="12"/>
        <end position="34"/>
    </location>
</feature>
<protein>
    <submittedName>
        <fullName evidence="2">Uncharacterized protein</fullName>
    </submittedName>
</protein>
<evidence type="ECO:0000313" key="4">
    <source>
        <dbReference type="Proteomes" id="UP000029864"/>
    </source>
</evidence>
<dbReference type="Proteomes" id="UP000029864">
    <property type="component" value="Unassembled WGS sequence"/>
</dbReference>
<dbReference type="Proteomes" id="UP000561726">
    <property type="component" value="Unassembled WGS sequence"/>
</dbReference>
<dbReference type="RefSeq" id="WP_035837085.1">
    <property type="nucleotide sequence ID" value="NZ_JACHBQ010000001.1"/>
</dbReference>
<keyword evidence="1" id="KW-1133">Transmembrane helix</keyword>
<keyword evidence="1" id="KW-0812">Transmembrane</keyword>
<reference evidence="3 5" key="2">
    <citation type="submission" date="2020-08" db="EMBL/GenBank/DDBJ databases">
        <title>Sequencing the genomes of 1000 actinobacteria strains.</title>
        <authorList>
            <person name="Klenk H.-P."/>
        </authorList>
    </citation>
    <scope>NUCLEOTIDE SEQUENCE [LARGE SCALE GENOMIC DNA]</scope>
    <source>
        <strain evidence="3 5">DSM 21065</strain>
    </source>
</reference>
<dbReference type="STRING" id="1001240.GY21_12575"/>
<dbReference type="AlphaFoldDB" id="A0A099J3G1"/>
<dbReference type="EMBL" id="JACHBQ010000001">
    <property type="protein sequence ID" value="MBB5643125.1"/>
    <property type="molecule type" value="Genomic_DNA"/>
</dbReference>
<organism evidence="2 4">
    <name type="scientific">Cryobacterium roopkundense</name>
    <dbReference type="NCBI Taxonomy" id="1001240"/>
    <lineage>
        <taxon>Bacteria</taxon>
        <taxon>Bacillati</taxon>
        <taxon>Actinomycetota</taxon>
        <taxon>Actinomycetes</taxon>
        <taxon>Micrococcales</taxon>
        <taxon>Microbacteriaceae</taxon>
        <taxon>Cryobacterium</taxon>
    </lineage>
</organism>